<evidence type="ECO:0000313" key="2">
    <source>
        <dbReference type="EMBL" id="KEO89935.1"/>
    </source>
</evidence>
<keyword evidence="3" id="KW-1185">Reference proteome</keyword>
<dbReference type="PATRIC" id="fig|39960.10.peg.758"/>
<sequence length="80" mass="8617">MTHYGKIKSYETGKGSGMITPDKGGDALPFNKSDLQQQAQEPRADQRYGYDTRQIDGGKAHATNLQMEQGAGDSGAKQQG</sequence>
<protein>
    <recommendedName>
        <fullName evidence="4">Cold-shock protein</fullName>
    </recommendedName>
</protein>
<proteinExistence type="predicted"/>
<dbReference type="OrthoDB" id="7428521at2"/>
<evidence type="ECO:0000313" key="3">
    <source>
        <dbReference type="Proteomes" id="UP000027866"/>
    </source>
</evidence>
<dbReference type="InterPro" id="IPR012340">
    <property type="entry name" value="NA-bd_OB-fold"/>
</dbReference>
<dbReference type="Gene3D" id="2.40.50.140">
    <property type="entry name" value="Nucleic acid-binding proteins"/>
    <property type="match status" value="1"/>
</dbReference>
<accession>A0A074MAZ3</accession>
<organism evidence="2 3">
    <name type="scientific">Erythrobacter litoralis</name>
    <dbReference type="NCBI Taxonomy" id="39960"/>
    <lineage>
        <taxon>Bacteria</taxon>
        <taxon>Pseudomonadati</taxon>
        <taxon>Pseudomonadota</taxon>
        <taxon>Alphaproteobacteria</taxon>
        <taxon>Sphingomonadales</taxon>
        <taxon>Erythrobacteraceae</taxon>
        <taxon>Erythrobacter/Porphyrobacter group</taxon>
        <taxon>Erythrobacter</taxon>
    </lineage>
</organism>
<reference evidence="2 3" key="1">
    <citation type="submission" date="2014-04" db="EMBL/GenBank/DDBJ databases">
        <title>A comprehensive comparison of genomes of Erythrobacter spp. Strains.</title>
        <authorList>
            <person name="Zheng Q."/>
        </authorList>
    </citation>
    <scope>NUCLEOTIDE SEQUENCE [LARGE SCALE GENOMIC DNA]</scope>
    <source>
        <strain evidence="2 3">DSM 8509</strain>
    </source>
</reference>
<comment type="caution">
    <text evidence="2">The sequence shown here is derived from an EMBL/GenBank/DDBJ whole genome shotgun (WGS) entry which is preliminary data.</text>
</comment>
<feature type="region of interest" description="Disordered" evidence="1">
    <location>
        <begin position="1"/>
        <end position="80"/>
    </location>
</feature>
<dbReference type="KEGG" id="elq:Ga0102493_111676"/>
<evidence type="ECO:0008006" key="4">
    <source>
        <dbReference type="Google" id="ProtNLM"/>
    </source>
</evidence>
<dbReference type="EMBL" id="JMIX01000013">
    <property type="protein sequence ID" value="KEO89935.1"/>
    <property type="molecule type" value="Genomic_DNA"/>
</dbReference>
<feature type="compositionally biased region" description="Basic and acidic residues" evidence="1">
    <location>
        <begin position="42"/>
        <end position="59"/>
    </location>
</feature>
<dbReference type="AlphaFoldDB" id="A0A074MAZ3"/>
<evidence type="ECO:0000256" key="1">
    <source>
        <dbReference type="SAM" id="MobiDB-lite"/>
    </source>
</evidence>
<name>A0A074MAZ3_9SPHN</name>
<gene>
    <name evidence="2" type="ORF">EH32_02805</name>
</gene>
<dbReference type="Proteomes" id="UP000027866">
    <property type="component" value="Unassembled WGS sequence"/>
</dbReference>
<dbReference type="RefSeq" id="WP_034906190.1">
    <property type="nucleotide sequence ID" value="NZ_CP017057.1"/>
</dbReference>